<reference evidence="2 3" key="1">
    <citation type="journal article" date="2010" name="Science">
        <title>Genome expansion and gene loss in powdery mildew fungi reveal tradeoffs in extreme parasitism.</title>
        <authorList>
            <person name="Spanu P.D."/>
            <person name="Abbott J.C."/>
            <person name="Amselem J."/>
            <person name="Burgis T.A."/>
            <person name="Soanes D.M."/>
            <person name="Stueber K."/>
            <person name="Ver Loren van Themaat E."/>
            <person name="Brown J.K.M."/>
            <person name="Butcher S.A."/>
            <person name="Gurr S.J."/>
            <person name="Lebrun M.-H."/>
            <person name="Ridout C.J."/>
            <person name="Schulze-Lefert P."/>
            <person name="Talbot N.J."/>
            <person name="Ahmadinejad N."/>
            <person name="Ametz C."/>
            <person name="Barton G.R."/>
            <person name="Benjdia M."/>
            <person name="Bidzinski P."/>
            <person name="Bindschedler L.V."/>
            <person name="Both M."/>
            <person name="Brewer M.T."/>
            <person name="Cadle-Davidson L."/>
            <person name="Cadle-Davidson M.M."/>
            <person name="Collemare J."/>
            <person name="Cramer R."/>
            <person name="Frenkel O."/>
            <person name="Godfrey D."/>
            <person name="Harriman J."/>
            <person name="Hoede C."/>
            <person name="King B.C."/>
            <person name="Klages S."/>
            <person name="Kleemann J."/>
            <person name="Knoll D."/>
            <person name="Koti P.S."/>
            <person name="Kreplak J."/>
            <person name="Lopez-Ruiz F.J."/>
            <person name="Lu X."/>
            <person name="Maekawa T."/>
            <person name="Mahanil S."/>
            <person name="Micali C."/>
            <person name="Milgroom M.G."/>
            <person name="Montana G."/>
            <person name="Noir S."/>
            <person name="O'Connell R.J."/>
            <person name="Oberhaensli S."/>
            <person name="Parlange F."/>
            <person name="Pedersen C."/>
            <person name="Quesneville H."/>
            <person name="Reinhardt R."/>
            <person name="Rott M."/>
            <person name="Sacristan S."/>
            <person name="Schmidt S.M."/>
            <person name="Schoen M."/>
            <person name="Skamnioti P."/>
            <person name="Sommer H."/>
            <person name="Stephens A."/>
            <person name="Takahara H."/>
            <person name="Thordal-Christensen H."/>
            <person name="Vigouroux M."/>
            <person name="Wessling R."/>
            <person name="Wicker T."/>
            <person name="Panstruga R."/>
        </authorList>
    </citation>
    <scope>NUCLEOTIDE SEQUENCE [LARGE SCALE GENOMIC DNA]</scope>
    <source>
        <strain evidence="2">DH14</strain>
    </source>
</reference>
<evidence type="ECO:0000256" key="1">
    <source>
        <dbReference type="SAM" id="SignalP"/>
    </source>
</evidence>
<keyword evidence="3" id="KW-1185">Reference proteome</keyword>
<dbReference type="Proteomes" id="UP000015441">
    <property type="component" value="Unassembled WGS sequence"/>
</dbReference>
<dbReference type="AlphaFoldDB" id="N1JQ19"/>
<proteinExistence type="predicted"/>
<feature type="signal peptide" evidence="1">
    <location>
        <begin position="1"/>
        <end position="21"/>
    </location>
</feature>
<dbReference type="EMBL" id="CAUH01006889">
    <property type="protein sequence ID" value="CCU82726.1"/>
    <property type="molecule type" value="Genomic_DNA"/>
</dbReference>
<keyword evidence="1" id="KW-0732">Signal</keyword>
<comment type="caution">
    <text evidence="2">The sequence shown here is derived from an EMBL/GenBank/DDBJ whole genome shotgun (WGS) entry which is preliminary data.</text>
</comment>
<evidence type="ECO:0000313" key="2">
    <source>
        <dbReference type="EMBL" id="CCU82726.1"/>
    </source>
</evidence>
<sequence length="95" mass="11066">MKIFNLSLAIALCGFLEIVSADMAYECRRHVFKASLVNNAVRSVNGPDLEWTVAKDSRGNRGRKVRINIIPDYQEHRLCYYRKFYYQSHGCYGTR</sequence>
<organism evidence="2 3">
    <name type="scientific">Blumeria graminis f. sp. hordei (strain DH14)</name>
    <name type="common">Barley powdery mildew</name>
    <name type="synonym">Oidium monilioides f. sp. hordei</name>
    <dbReference type="NCBI Taxonomy" id="546991"/>
    <lineage>
        <taxon>Eukaryota</taxon>
        <taxon>Fungi</taxon>
        <taxon>Dikarya</taxon>
        <taxon>Ascomycota</taxon>
        <taxon>Pezizomycotina</taxon>
        <taxon>Leotiomycetes</taxon>
        <taxon>Erysiphales</taxon>
        <taxon>Erysiphaceae</taxon>
        <taxon>Blumeria</taxon>
        <taxon>Blumeria hordei</taxon>
    </lineage>
</organism>
<gene>
    <name evidence="2" type="ORF">BGHDH14_bgh04108</name>
</gene>
<evidence type="ECO:0000313" key="3">
    <source>
        <dbReference type="Proteomes" id="UP000015441"/>
    </source>
</evidence>
<dbReference type="InParanoid" id="N1JQ19"/>
<name>N1JQ19_BLUG1</name>
<feature type="chain" id="PRO_5004107776" evidence="1">
    <location>
        <begin position="22"/>
        <end position="95"/>
    </location>
</feature>
<accession>N1JQ19</accession>
<protein>
    <submittedName>
        <fullName evidence="2">CSEP0183 putative effector protein</fullName>
    </submittedName>
</protein>
<dbReference type="HOGENOM" id="CLU_2372492_0_0_1"/>